<dbReference type="InterPro" id="IPR050357">
    <property type="entry name" value="Arrestin_domain-protein"/>
</dbReference>
<dbReference type="Pfam" id="PF02752">
    <property type="entry name" value="Arrestin_C"/>
    <property type="match status" value="1"/>
</dbReference>
<comment type="caution">
    <text evidence="3">The sequence shown here is derived from an EMBL/GenBank/DDBJ whole genome shotgun (WGS) entry which is preliminary data.</text>
</comment>
<dbReference type="InterPro" id="IPR011021">
    <property type="entry name" value="Arrestin-like_N"/>
</dbReference>
<protein>
    <recommendedName>
        <fullName evidence="5">Arrestin C-terminal-like domain-containing protein</fullName>
    </recommendedName>
</protein>
<name>A0ABR2VWA9_9FUNG</name>
<dbReference type="InterPro" id="IPR011022">
    <property type="entry name" value="Arrestin_C-like"/>
</dbReference>
<gene>
    <name evidence="3" type="ORF">K7432_009918</name>
</gene>
<reference evidence="3 4" key="1">
    <citation type="submission" date="2023-04" db="EMBL/GenBank/DDBJ databases">
        <title>Genome of Basidiobolus ranarum AG-B5.</title>
        <authorList>
            <person name="Stajich J.E."/>
            <person name="Carter-House D."/>
            <person name="Gryganskyi A."/>
        </authorList>
    </citation>
    <scope>NUCLEOTIDE SEQUENCE [LARGE SCALE GENOMIC DNA]</scope>
    <source>
        <strain evidence="3 4">AG-B5</strain>
    </source>
</reference>
<dbReference type="Gene3D" id="2.60.40.640">
    <property type="match status" value="1"/>
</dbReference>
<feature type="domain" description="Arrestin-like N-terminal" evidence="1">
    <location>
        <begin position="75"/>
        <end position="177"/>
    </location>
</feature>
<feature type="domain" description="Arrestin C-terminal-like" evidence="2">
    <location>
        <begin position="212"/>
        <end position="344"/>
    </location>
</feature>
<sequence>MRNLVNSIVSTFTTNFPNQSKNNDRHMLKNLFYVVRLKPCYLNPSSTEDAILPGKVIEVRLVNDVLTMYGRPGDSVGVVLRGTVLVNLRRPMKARSIKLMFKGTFTMDSPTDLMRRERTIIENHLCFLRTPEDTQILKASSYQFDFEMPLNGDLPPSIYTGAASIHYQVTAMIERPFLYRNIIAQCPVSIQRSIFPDTFEIDTPSTTFSGVWASCLYYDVSIPDLNFVIGEMIPLTFKLYIMAKALEIHYVHLVLEEKITYQDEEYLFPTSVNESIAWLKVRCPDIHDQCWEDTISMEIPSKAHEDCGPTFVEVSHKLIIRFAINLPDTGKNIIFGQIPIKLMSTAQAEASGSLPLYEPRQLPSLPPPFPSTSHQQEVNRDVLNFEHPPPPKYCTISVT</sequence>
<evidence type="ECO:0000259" key="2">
    <source>
        <dbReference type="Pfam" id="PF02752"/>
    </source>
</evidence>
<evidence type="ECO:0000259" key="1">
    <source>
        <dbReference type="Pfam" id="PF00339"/>
    </source>
</evidence>
<accession>A0ABR2VWA9</accession>
<proteinExistence type="predicted"/>
<evidence type="ECO:0000313" key="3">
    <source>
        <dbReference type="EMBL" id="KAK9707935.1"/>
    </source>
</evidence>
<organism evidence="3 4">
    <name type="scientific">Basidiobolus ranarum</name>
    <dbReference type="NCBI Taxonomy" id="34480"/>
    <lineage>
        <taxon>Eukaryota</taxon>
        <taxon>Fungi</taxon>
        <taxon>Fungi incertae sedis</taxon>
        <taxon>Zoopagomycota</taxon>
        <taxon>Entomophthoromycotina</taxon>
        <taxon>Basidiobolomycetes</taxon>
        <taxon>Basidiobolales</taxon>
        <taxon>Basidiobolaceae</taxon>
        <taxon>Basidiobolus</taxon>
    </lineage>
</organism>
<evidence type="ECO:0008006" key="5">
    <source>
        <dbReference type="Google" id="ProtNLM"/>
    </source>
</evidence>
<dbReference type="InterPro" id="IPR014752">
    <property type="entry name" value="Arrestin-like_C"/>
</dbReference>
<dbReference type="InterPro" id="IPR014756">
    <property type="entry name" value="Ig_E-set"/>
</dbReference>
<dbReference type="PANTHER" id="PTHR11188:SF17">
    <property type="entry name" value="FI21816P1"/>
    <property type="match status" value="1"/>
</dbReference>
<dbReference type="Pfam" id="PF00339">
    <property type="entry name" value="Arrestin_N"/>
    <property type="match status" value="1"/>
</dbReference>
<dbReference type="EMBL" id="JASJQH010007521">
    <property type="protein sequence ID" value="KAK9707935.1"/>
    <property type="molecule type" value="Genomic_DNA"/>
</dbReference>
<dbReference type="SUPFAM" id="SSF81296">
    <property type="entry name" value="E set domains"/>
    <property type="match status" value="1"/>
</dbReference>
<keyword evidence="4" id="KW-1185">Reference proteome</keyword>
<evidence type="ECO:0000313" key="4">
    <source>
        <dbReference type="Proteomes" id="UP001479436"/>
    </source>
</evidence>
<dbReference type="Proteomes" id="UP001479436">
    <property type="component" value="Unassembled WGS sequence"/>
</dbReference>
<dbReference type="PANTHER" id="PTHR11188">
    <property type="entry name" value="ARRESTIN DOMAIN CONTAINING PROTEIN"/>
    <property type="match status" value="1"/>
</dbReference>